<dbReference type="PROSITE" id="PS00116">
    <property type="entry name" value="DNA_POLYMERASE_B"/>
    <property type="match status" value="1"/>
</dbReference>
<feature type="compositionally biased region" description="Basic and acidic residues" evidence="13">
    <location>
        <begin position="44"/>
        <end position="55"/>
    </location>
</feature>
<dbReference type="CDD" id="cd05776">
    <property type="entry name" value="DNA_polB_alpha_exo"/>
    <property type="match status" value="1"/>
</dbReference>
<feature type="compositionally biased region" description="Acidic residues" evidence="13">
    <location>
        <begin position="842"/>
        <end position="852"/>
    </location>
</feature>
<dbReference type="InterPro" id="IPR043502">
    <property type="entry name" value="DNA/RNA_pol_sf"/>
</dbReference>
<dbReference type="CDD" id="cd05532">
    <property type="entry name" value="POLBc_alpha"/>
    <property type="match status" value="1"/>
</dbReference>
<dbReference type="GO" id="GO:0006273">
    <property type="term" value="P:lagging strand elongation"/>
    <property type="evidence" value="ECO:0007669"/>
    <property type="project" value="TreeGrafter"/>
</dbReference>
<dbReference type="Pfam" id="PF00136">
    <property type="entry name" value="DNA_pol_B"/>
    <property type="match status" value="1"/>
</dbReference>
<dbReference type="NCBIfam" id="TIGR00592">
    <property type="entry name" value="pol2"/>
    <property type="match status" value="1"/>
</dbReference>
<evidence type="ECO:0000259" key="17">
    <source>
        <dbReference type="Pfam" id="PF12254"/>
    </source>
</evidence>
<dbReference type="GO" id="GO:0003697">
    <property type="term" value="F:single-stranded DNA binding"/>
    <property type="evidence" value="ECO:0007669"/>
    <property type="project" value="TreeGrafter"/>
</dbReference>
<evidence type="ECO:0000256" key="2">
    <source>
        <dbReference type="ARBA" id="ARBA00005755"/>
    </source>
</evidence>
<dbReference type="PANTHER" id="PTHR45861:SF1">
    <property type="entry name" value="DNA POLYMERASE ALPHA CATALYTIC SUBUNIT"/>
    <property type="match status" value="1"/>
</dbReference>
<dbReference type="SUPFAM" id="SSF53098">
    <property type="entry name" value="Ribonuclease H-like"/>
    <property type="match status" value="1"/>
</dbReference>
<protein>
    <recommendedName>
        <fullName evidence="12">DNA polymerase</fullName>
        <ecNumber evidence="12">2.7.7.7</ecNumber>
    </recommendedName>
</protein>
<feature type="region of interest" description="Disordered" evidence="13">
    <location>
        <begin position="1"/>
        <end position="123"/>
    </location>
</feature>
<dbReference type="InterPro" id="IPR045846">
    <property type="entry name" value="POLBc_alpha"/>
</dbReference>
<feature type="compositionally biased region" description="Acidic residues" evidence="13">
    <location>
        <begin position="231"/>
        <end position="242"/>
    </location>
</feature>
<evidence type="ECO:0000259" key="16">
    <source>
        <dbReference type="Pfam" id="PF08996"/>
    </source>
</evidence>
<reference evidence="18 19" key="1">
    <citation type="submission" date="2019-10" db="EMBL/GenBank/DDBJ databases">
        <authorList>
            <person name="Palmer J.M."/>
        </authorList>
    </citation>
    <scope>NUCLEOTIDE SEQUENCE [LARGE SCALE GENOMIC DNA]</scope>
    <source>
        <strain evidence="18 19">TWF696</strain>
    </source>
</reference>
<evidence type="ECO:0000313" key="19">
    <source>
        <dbReference type="Proteomes" id="UP001375240"/>
    </source>
</evidence>
<dbReference type="InterPro" id="IPR024647">
    <property type="entry name" value="DNA_pol_a_cat_su_N"/>
</dbReference>
<dbReference type="Gene3D" id="3.90.1600.10">
    <property type="entry name" value="Palm domain of DNA polymerase"/>
    <property type="match status" value="2"/>
</dbReference>
<evidence type="ECO:0000256" key="4">
    <source>
        <dbReference type="ARBA" id="ARBA00022695"/>
    </source>
</evidence>
<dbReference type="InterPro" id="IPR006134">
    <property type="entry name" value="DNA-dir_DNA_pol_B_multi_dom"/>
</dbReference>
<keyword evidence="7" id="KW-0863">Zinc-finger</keyword>
<sequence length="1462" mass="165222">MSSKANQRAKLEELKKLRTSKKTRLSSYRTQDEQQLFDELDEDEYKKVQRTRLDQDDFVVDDNGEGYVENGVDEWEIGRASGDQYYSSSDDNDDGTIRSKPKGKRKREAENPTTRGDHEGSINKYFTSLAVQAATKHKTESTAEDKEFLNDLLGQLDDPQDSFRSTKKLKAQEQRPTPRRQRSLSPSLNATHRLHSLKENRPGPDSISFVPSSPPKSETLVDLGDIHAAEAEEEKEYNEEEWVQTTQRPLSDISFAHPKSSSGNRSNEVPVESDLQMDDDDELTVRPILTFSKSADAPVNLNAVRPSPANLSRAPASKELPTIDEIDARQWQDVNEKLFSNQQPDRPILGKVAAEDILDENGNLRFFWMDYAEIGGCLCLFGKIRIEKTGQYTSAFIKVNGIMRKLYFLPRVTKLNSSSVVEMSDVYAEVDDLLTKLKISHGSDWKAKACSRKYAFELNDIPKESDYLKVLYPYDKPQVPLGTTGETFSHIFGIGTSIFEQFVLARNIMGPCWLRIENPIFSGVENASWCKVELQVSSPTNITCVENADNEKSPPLKLMSVTIRTKISQRDSKPEIISITGRVYDNVSIDENHPADKLPSSCFTICRPMGPQFPPGFQTEIGKHQAVIKTEKTEVGLLGLFLAKLHSTDPDALIGHELEEGIYGTLIHRLKECKIPNWHRIGRMRRSQWPTNLGRGGYFAEKQIVSGRLMCDLSNDLGKSLMNKCQSWSLTEMCDLIIGQKRIELDNENSLKTWASSGVGFHNYLTHAVTDTYMIAAIALRIQIIPLAKQLTNLAGNSWARTLGGTRAERNEYILLHEFTKNKYICPDKTYDKGKGSRVVPDDDGAYDEEDNRPDIKKKDKYKGGLVLEPERGLYDKFVLVMDFNSLYPSIIQEFNICFTTVERADLPEDQVPDVPQDQELGILPRLISTLVERRKQVKGLMKDKRATQAEKAQWDIKQQALKLTANSMYGCLGYVRSRFYARPLAMLTTFQGREILRSTKELAESLLLRVIYGDTDSVMINTNVDNYAKAIKIGNDFKKAVNERYRLLEIDIDNVFQRLLLHSKKKYAALNFSAEGKTSVEVKGLDMRRREYCQISKDASSSILKEILSGDDPDIVIERIHDYLRSLAQQIRDNAIPISRYTIYTKLSKDPESYPGGKTMPQVQVALRRRSKGDVVKANDVIAFIVTGEGGNNLSPADRAFSPQEVKSDPSLKPDPEWYLSKQIFPPVERLCGPIDGTDAIRLAECLGLDTKKYQITTSVSQIGDEIHPLESMLPDEERFKDMEPLTLTCLRCRSTTGFEGLNTSSSICTPEGIKCHNLGCGALFTTPVLVAQVESCIRGWANQYYESWLECQDESCGNITRQVSVYGKRCLGPQGLATGCSGPMTYRYSDKFLYNQLLYCTFLFDVERAKVKAEGNERERISILAERYRGSFGLVNRTISQYQKKCGRSWVQMDSIFPIA</sequence>
<comment type="similarity">
    <text evidence="2 12">Belongs to the DNA polymerase type-B family.</text>
</comment>
<keyword evidence="19" id="KW-1185">Reference proteome</keyword>
<dbReference type="InterPro" id="IPR015088">
    <property type="entry name" value="Znf_DNA-dir_DNA_pol_B_alpha"/>
</dbReference>
<keyword evidence="11" id="KW-0539">Nucleus</keyword>
<evidence type="ECO:0000256" key="12">
    <source>
        <dbReference type="RuleBase" id="RU000442"/>
    </source>
</evidence>
<dbReference type="InterPro" id="IPR006133">
    <property type="entry name" value="DNA-dir_DNA_pol_B_exonuc"/>
</dbReference>
<dbReference type="Proteomes" id="UP001375240">
    <property type="component" value="Unassembled WGS sequence"/>
</dbReference>
<dbReference type="GO" id="GO:0003887">
    <property type="term" value="F:DNA-directed DNA polymerase activity"/>
    <property type="evidence" value="ECO:0007669"/>
    <property type="project" value="UniProtKB-KW"/>
</dbReference>
<dbReference type="Gene3D" id="3.30.70.2820">
    <property type="match status" value="1"/>
</dbReference>
<dbReference type="PANTHER" id="PTHR45861">
    <property type="entry name" value="DNA POLYMERASE ALPHA CATALYTIC SUBUNIT"/>
    <property type="match status" value="1"/>
</dbReference>
<dbReference type="GO" id="GO:0000166">
    <property type="term" value="F:nucleotide binding"/>
    <property type="evidence" value="ECO:0007669"/>
    <property type="project" value="InterPro"/>
</dbReference>
<dbReference type="Gene3D" id="2.40.50.730">
    <property type="match status" value="1"/>
</dbReference>
<dbReference type="FunFam" id="1.10.132.60:FF:000004">
    <property type="entry name" value="DNA polymerase"/>
    <property type="match status" value="1"/>
</dbReference>
<feature type="compositionally biased region" description="Basic and acidic residues" evidence="13">
    <location>
        <begin position="107"/>
        <end position="121"/>
    </location>
</feature>
<evidence type="ECO:0000256" key="9">
    <source>
        <dbReference type="ARBA" id="ARBA00022932"/>
    </source>
</evidence>
<gene>
    <name evidence="18" type="primary">POL1_1</name>
    <name evidence="18" type="ORF">TWF696_005211</name>
</gene>
<dbReference type="InterPro" id="IPR017964">
    <property type="entry name" value="DNA-dir_DNA_pol_B_CS"/>
</dbReference>
<keyword evidence="9 12" id="KW-0239">DNA-directed DNA polymerase</keyword>
<evidence type="ECO:0000256" key="11">
    <source>
        <dbReference type="ARBA" id="ARBA00023242"/>
    </source>
</evidence>
<feature type="region of interest" description="Disordered" evidence="13">
    <location>
        <begin position="834"/>
        <end position="855"/>
    </location>
</feature>
<dbReference type="InterPro" id="IPR038256">
    <property type="entry name" value="Pol_alpha_znc_sf"/>
</dbReference>
<feature type="region of interest" description="Disordered" evidence="13">
    <location>
        <begin position="150"/>
        <end position="217"/>
    </location>
</feature>
<feature type="region of interest" description="Disordered" evidence="13">
    <location>
        <begin position="231"/>
        <end position="274"/>
    </location>
</feature>
<dbReference type="Gene3D" id="1.10.3200.20">
    <property type="entry name" value="DNA Polymerase alpha, zinc finger"/>
    <property type="match status" value="1"/>
</dbReference>
<dbReference type="InterPro" id="IPR036397">
    <property type="entry name" value="RNaseH_sf"/>
</dbReference>
<comment type="caution">
    <text evidence="18">The sequence shown here is derived from an EMBL/GenBank/DDBJ whole genome shotgun (WGS) entry which is preliminary data.</text>
</comment>
<evidence type="ECO:0000313" key="18">
    <source>
        <dbReference type="EMBL" id="KAK6353232.1"/>
    </source>
</evidence>
<dbReference type="GO" id="GO:0008270">
    <property type="term" value="F:zinc ion binding"/>
    <property type="evidence" value="ECO:0007669"/>
    <property type="project" value="UniProtKB-KW"/>
</dbReference>
<keyword evidence="3 12" id="KW-0808">Transferase</keyword>
<dbReference type="FunFam" id="3.30.70.2820:FF:000001">
    <property type="entry name" value="DNA polymerase"/>
    <property type="match status" value="1"/>
</dbReference>
<accession>A0AAV9V3B6</accession>
<dbReference type="EC" id="2.7.7.7" evidence="12"/>
<dbReference type="GO" id="GO:0006272">
    <property type="term" value="P:leading strand elongation"/>
    <property type="evidence" value="ECO:0007669"/>
    <property type="project" value="TreeGrafter"/>
</dbReference>
<evidence type="ECO:0000256" key="10">
    <source>
        <dbReference type="ARBA" id="ARBA00023125"/>
    </source>
</evidence>
<dbReference type="GO" id="GO:0005658">
    <property type="term" value="C:alpha DNA polymerase:primase complex"/>
    <property type="evidence" value="ECO:0007669"/>
    <property type="project" value="UniProtKB-ARBA"/>
</dbReference>
<dbReference type="InterPro" id="IPR006172">
    <property type="entry name" value="DNA-dir_DNA_pol_B"/>
</dbReference>
<keyword evidence="5 12" id="KW-0235">DNA replication</keyword>
<dbReference type="EMBL" id="JAVHNQ010000003">
    <property type="protein sequence ID" value="KAK6353232.1"/>
    <property type="molecule type" value="Genomic_DNA"/>
</dbReference>
<dbReference type="Pfam" id="PF12254">
    <property type="entry name" value="DNA_pol_alpha_N"/>
    <property type="match status" value="1"/>
</dbReference>
<dbReference type="SUPFAM" id="SSF56672">
    <property type="entry name" value="DNA/RNA polymerases"/>
    <property type="match status" value="1"/>
</dbReference>
<evidence type="ECO:0000256" key="1">
    <source>
        <dbReference type="ARBA" id="ARBA00004123"/>
    </source>
</evidence>
<keyword evidence="10 12" id="KW-0238">DNA-binding</keyword>
<name>A0AAV9V3B6_9PEZI</name>
<evidence type="ECO:0000256" key="13">
    <source>
        <dbReference type="SAM" id="MobiDB-lite"/>
    </source>
</evidence>
<feature type="domain" description="DNA-directed DNA polymerase family B exonuclease" evidence="15">
    <location>
        <begin position="490"/>
        <end position="733"/>
    </location>
</feature>
<feature type="domain" description="Zinc finger DNA-directed DNA polymerase family B alpha" evidence="16">
    <location>
        <begin position="1274"/>
        <end position="1459"/>
    </location>
</feature>
<feature type="domain" description="DNA polymerase alpha catalytic subunit N-terminal" evidence="17">
    <location>
        <begin position="11"/>
        <end position="76"/>
    </location>
</feature>
<dbReference type="Gene3D" id="3.30.420.10">
    <property type="entry name" value="Ribonuclease H-like superfamily/Ribonuclease H"/>
    <property type="match status" value="1"/>
</dbReference>
<keyword evidence="6" id="KW-0479">Metal-binding</keyword>
<comment type="subcellular location">
    <subcellularLocation>
        <location evidence="1">Nucleus</location>
    </subcellularLocation>
</comment>
<dbReference type="InterPro" id="IPR042087">
    <property type="entry name" value="DNA_pol_B_thumb"/>
</dbReference>
<evidence type="ECO:0000259" key="14">
    <source>
        <dbReference type="Pfam" id="PF00136"/>
    </source>
</evidence>
<proteinExistence type="inferred from homology"/>
<evidence type="ECO:0000256" key="6">
    <source>
        <dbReference type="ARBA" id="ARBA00022723"/>
    </source>
</evidence>
<dbReference type="Gene3D" id="1.10.132.60">
    <property type="entry name" value="DNA polymerase family B, C-terminal domain"/>
    <property type="match status" value="1"/>
</dbReference>
<dbReference type="InterPro" id="IPR012337">
    <property type="entry name" value="RNaseH-like_sf"/>
</dbReference>
<dbReference type="InterPro" id="IPR023211">
    <property type="entry name" value="DNA_pol_palm_dom_sf"/>
</dbReference>
<dbReference type="GO" id="GO:0003682">
    <property type="term" value="F:chromatin binding"/>
    <property type="evidence" value="ECO:0007669"/>
    <property type="project" value="TreeGrafter"/>
</dbReference>
<keyword evidence="4 12" id="KW-0548">Nucleotidyltransferase</keyword>
<comment type="catalytic activity">
    <reaction evidence="12">
        <text>DNA(n) + a 2'-deoxyribonucleoside 5'-triphosphate = DNA(n+1) + diphosphate</text>
        <dbReference type="Rhea" id="RHEA:22508"/>
        <dbReference type="Rhea" id="RHEA-COMP:17339"/>
        <dbReference type="Rhea" id="RHEA-COMP:17340"/>
        <dbReference type="ChEBI" id="CHEBI:33019"/>
        <dbReference type="ChEBI" id="CHEBI:61560"/>
        <dbReference type="ChEBI" id="CHEBI:173112"/>
        <dbReference type="EC" id="2.7.7.7"/>
    </reaction>
</comment>
<dbReference type="PRINTS" id="PR00106">
    <property type="entry name" value="DNAPOLB"/>
</dbReference>
<dbReference type="FunFam" id="3.30.420.10:FF:000036">
    <property type="entry name" value="DNA polymerase"/>
    <property type="match status" value="1"/>
</dbReference>
<organism evidence="18 19">
    <name type="scientific">Orbilia brochopaga</name>
    <dbReference type="NCBI Taxonomy" id="3140254"/>
    <lineage>
        <taxon>Eukaryota</taxon>
        <taxon>Fungi</taxon>
        <taxon>Dikarya</taxon>
        <taxon>Ascomycota</taxon>
        <taxon>Pezizomycotina</taxon>
        <taxon>Orbiliomycetes</taxon>
        <taxon>Orbiliales</taxon>
        <taxon>Orbiliaceae</taxon>
        <taxon>Orbilia</taxon>
    </lineage>
</organism>
<evidence type="ECO:0000256" key="5">
    <source>
        <dbReference type="ARBA" id="ARBA00022705"/>
    </source>
</evidence>
<dbReference type="Pfam" id="PF03104">
    <property type="entry name" value="DNA_pol_B_exo1"/>
    <property type="match status" value="1"/>
</dbReference>
<evidence type="ECO:0000259" key="15">
    <source>
        <dbReference type="Pfam" id="PF03104"/>
    </source>
</evidence>
<feature type="domain" description="DNA-directed DNA polymerase family B multifunctional" evidence="14">
    <location>
        <begin position="798"/>
        <end position="1236"/>
    </location>
</feature>
<evidence type="ECO:0000256" key="7">
    <source>
        <dbReference type="ARBA" id="ARBA00022771"/>
    </source>
</evidence>
<dbReference type="GO" id="GO:0003688">
    <property type="term" value="F:DNA replication origin binding"/>
    <property type="evidence" value="ECO:0007669"/>
    <property type="project" value="TreeGrafter"/>
</dbReference>
<evidence type="ECO:0000256" key="3">
    <source>
        <dbReference type="ARBA" id="ARBA00022679"/>
    </source>
</evidence>
<keyword evidence="8" id="KW-0862">Zinc</keyword>
<dbReference type="GO" id="GO:0006281">
    <property type="term" value="P:DNA repair"/>
    <property type="evidence" value="ECO:0007669"/>
    <property type="project" value="UniProtKB-ARBA"/>
</dbReference>
<dbReference type="GO" id="GO:1902975">
    <property type="term" value="P:mitotic DNA replication initiation"/>
    <property type="evidence" value="ECO:0007669"/>
    <property type="project" value="InterPro"/>
</dbReference>
<dbReference type="SMART" id="SM00486">
    <property type="entry name" value="POLBc"/>
    <property type="match status" value="1"/>
</dbReference>
<dbReference type="Pfam" id="PF08996">
    <property type="entry name" value="zf-DNA_Pol"/>
    <property type="match status" value="1"/>
</dbReference>
<evidence type="ECO:0000256" key="8">
    <source>
        <dbReference type="ARBA" id="ARBA00022833"/>
    </source>
</evidence>